<evidence type="ECO:0000259" key="5">
    <source>
        <dbReference type="Pfam" id="PF00535"/>
    </source>
</evidence>
<dbReference type="InterPro" id="IPR029044">
    <property type="entry name" value="Nucleotide-diphossugar_trans"/>
</dbReference>
<dbReference type="Pfam" id="PF00535">
    <property type="entry name" value="Glycos_transf_2"/>
    <property type="match status" value="1"/>
</dbReference>
<dbReference type="PANTHER" id="PTHR43630">
    <property type="entry name" value="POLY-BETA-1,6-N-ACETYL-D-GLUCOSAMINE SYNTHASE"/>
    <property type="match status" value="1"/>
</dbReference>
<feature type="transmembrane region" description="Helical" evidence="4">
    <location>
        <begin position="6"/>
        <end position="34"/>
    </location>
</feature>
<dbReference type="Gene3D" id="3.90.550.10">
    <property type="entry name" value="Spore Coat Polysaccharide Biosynthesis Protein SpsA, Chain A"/>
    <property type="match status" value="1"/>
</dbReference>
<evidence type="ECO:0000313" key="7">
    <source>
        <dbReference type="Proteomes" id="UP000229433"/>
    </source>
</evidence>
<keyword evidence="4" id="KW-1133">Transmembrane helix</keyword>
<keyword evidence="4" id="KW-0812">Transmembrane</keyword>
<evidence type="ECO:0000256" key="1">
    <source>
        <dbReference type="ARBA" id="ARBA00006739"/>
    </source>
</evidence>
<comment type="caution">
    <text evidence="6">The sequence shown here is derived from an EMBL/GenBank/DDBJ whole genome shotgun (WGS) entry which is preliminary data.</text>
</comment>
<dbReference type="SUPFAM" id="SSF53448">
    <property type="entry name" value="Nucleotide-diphospho-sugar transferases"/>
    <property type="match status" value="1"/>
</dbReference>
<keyword evidence="3 6" id="KW-0808">Transferase</keyword>
<dbReference type="PANTHER" id="PTHR43630:SF1">
    <property type="entry name" value="POLY-BETA-1,6-N-ACETYL-D-GLUCOSAMINE SYNTHASE"/>
    <property type="match status" value="1"/>
</dbReference>
<dbReference type="InterPro" id="IPR001173">
    <property type="entry name" value="Glyco_trans_2-like"/>
</dbReference>
<evidence type="ECO:0000256" key="4">
    <source>
        <dbReference type="SAM" id="Phobius"/>
    </source>
</evidence>
<dbReference type="RefSeq" id="WP_099646849.1">
    <property type="nucleotide sequence ID" value="NZ_KZ319293.1"/>
</dbReference>
<comment type="similarity">
    <text evidence="1">Belongs to the glycosyltransferase 2 family.</text>
</comment>
<reference evidence="6 7" key="1">
    <citation type="submission" date="2017-08" db="EMBL/GenBank/DDBJ databases">
        <title>The whole genome shortgun sequences of strain Leeuwenhoekiella nanhaiensis G18 from the South China Sea.</title>
        <authorList>
            <person name="Liu Q."/>
        </authorList>
    </citation>
    <scope>NUCLEOTIDE SEQUENCE [LARGE SCALE GENOMIC DNA]</scope>
    <source>
        <strain evidence="6 7">G18</strain>
    </source>
</reference>
<gene>
    <name evidence="6" type="ORF">CJ305_13180</name>
</gene>
<keyword evidence="2" id="KW-0328">Glycosyltransferase</keyword>
<feature type="transmembrane region" description="Helical" evidence="4">
    <location>
        <begin position="361"/>
        <end position="381"/>
    </location>
</feature>
<sequence>MGIQEIIQLFSILFLVYGLIIISGYIFSAFFSIIEIRDYKRKNNFQDEVALLQSANLPSISVLAPAYNEEANVVENIRSLLTLNYPSFEIVIINDGSKDGSLQKMIDTFQLEPEELVHYHHIPTKKVRGIYKSKIKAYRNLRVIDKENGGKADALNTGINCCNHDLICCIDVDCILERNALLKLIRPFLNDTRRVIASGGIIRVANNCVIEDGRILEVRLPGTFIARAQILEYFRAFLMGRMAWSRVDGLLLISGAFGMFDKKTVIEAGGYDHTTVGEDMELLVRMRRIMREQNIPYTVGFVPDPLCWTEVPENKQILMRQRNRWARGTIETLMKHKKMLFNPKYGVLGLLSTPYWMFFEWLAPIFEFIGILFFIILILFGKVNLTVFSIFFLVIYSFSVLFSITAIYFEEYSFQQYKKPKYMFQLMRTALLEPLLYHPIVMWAAVKGNIDLLRGKKSWGQMTRTGLGNSATKK</sequence>
<evidence type="ECO:0000313" key="6">
    <source>
        <dbReference type="EMBL" id="PHQ28856.1"/>
    </source>
</evidence>
<dbReference type="CDD" id="cd06423">
    <property type="entry name" value="CESA_like"/>
    <property type="match status" value="1"/>
</dbReference>
<dbReference type="GO" id="GO:0016757">
    <property type="term" value="F:glycosyltransferase activity"/>
    <property type="evidence" value="ECO:0007669"/>
    <property type="project" value="UniProtKB-KW"/>
</dbReference>
<feature type="transmembrane region" description="Helical" evidence="4">
    <location>
        <begin position="430"/>
        <end position="446"/>
    </location>
</feature>
<name>A0A2G1VQ07_9FLAO</name>
<keyword evidence="4" id="KW-0472">Membrane</keyword>
<keyword evidence="7" id="KW-1185">Reference proteome</keyword>
<dbReference type="Proteomes" id="UP000229433">
    <property type="component" value="Unassembled WGS sequence"/>
</dbReference>
<dbReference type="OrthoDB" id="9766299at2"/>
<organism evidence="6 7">
    <name type="scientific">Leeuwenhoekiella nanhaiensis</name>
    <dbReference type="NCBI Taxonomy" id="1655491"/>
    <lineage>
        <taxon>Bacteria</taxon>
        <taxon>Pseudomonadati</taxon>
        <taxon>Bacteroidota</taxon>
        <taxon>Flavobacteriia</taxon>
        <taxon>Flavobacteriales</taxon>
        <taxon>Flavobacteriaceae</taxon>
        <taxon>Leeuwenhoekiella</taxon>
    </lineage>
</organism>
<protein>
    <submittedName>
        <fullName evidence="6">Glycosyl transferase family 2</fullName>
    </submittedName>
</protein>
<dbReference type="EMBL" id="NQXA01000011">
    <property type="protein sequence ID" value="PHQ28856.1"/>
    <property type="molecule type" value="Genomic_DNA"/>
</dbReference>
<proteinExistence type="inferred from homology"/>
<feature type="transmembrane region" description="Helical" evidence="4">
    <location>
        <begin position="387"/>
        <end position="409"/>
    </location>
</feature>
<evidence type="ECO:0000256" key="3">
    <source>
        <dbReference type="ARBA" id="ARBA00022679"/>
    </source>
</evidence>
<feature type="domain" description="Glycosyltransferase 2-like" evidence="5">
    <location>
        <begin position="61"/>
        <end position="197"/>
    </location>
</feature>
<dbReference type="AlphaFoldDB" id="A0A2G1VQ07"/>
<evidence type="ECO:0000256" key="2">
    <source>
        <dbReference type="ARBA" id="ARBA00022676"/>
    </source>
</evidence>
<accession>A0A2G1VQ07</accession>